<dbReference type="PANTHER" id="PTHR32309">
    <property type="entry name" value="TYROSINE-PROTEIN KINASE"/>
    <property type="match status" value="1"/>
</dbReference>
<name>A0A840HTU2_9SPHN</name>
<protein>
    <submittedName>
        <fullName evidence="10">Uncharacterized protein involved in exopolysaccharide biosynthesis</fullName>
    </submittedName>
</protein>
<reference evidence="10 11" key="1">
    <citation type="submission" date="2020-08" db="EMBL/GenBank/DDBJ databases">
        <title>Genomic Encyclopedia of Type Strains, Phase IV (KMG-IV): sequencing the most valuable type-strain genomes for metagenomic binning, comparative biology and taxonomic classification.</title>
        <authorList>
            <person name="Goeker M."/>
        </authorList>
    </citation>
    <scope>NUCLEOTIDE SEQUENCE [LARGE SCALE GENOMIC DNA]</scope>
    <source>
        <strain evidence="10 11">DSM 7465</strain>
    </source>
</reference>
<evidence type="ECO:0000256" key="3">
    <source>
        <dbReference type="ARBA" id="ARBA00022692"/>
    </source>
</evidence>
<dbReference type="RefSeq" id="WP_184474803.1">
    <property type="nucleotide sequence ID" value="NZ_JACHOV010000004.1"/>
</dbReference>
<evidence type="ECO:0000256" key="6">
    <source>
        <dbReference type="SAM" id="Coils"/>
    </source>
</evidence>
<dbReference type="EMBL" id="JACHOV010000004">
    <property type="protein sequence ID" value="MBB4640978.1"/>
    <property type="molecule type" value="Genomic_DNA"/>
</dbReference>
<keyword evidence="11" id="KW-1185">Reference proteome</keyword>
<evidence type="ECO:0000313" key="10">
    <source>
        <dbReference type="EMBL" id="MBB4640978.1"/>
    </source>
</evidence>
<dbReference type="PANTHER" id="PTHR32309:SF31">
    <property type="entry name" value="CAPSULAR EXOPOLYSACCHARIDE FAMILY"/>
    <property type="match status" value="1"/>
</dbReference>
<keyword evidence="2" id="KW-1003">Cell membrane</keyword>
<dbReference type="InterPro" id="IPR003856">
    <property type="entry name" value="LPS_length_determ_N"/>
</dbReference>
<evidence type="ECO:0000256" key="1">
    <source>
        <dbReference type="ARBA" id="ARBA00004651"/>
    </source>
</evidence>
<keyword evidence="3 7" id="KW-0812">Transmembrane</keyword>
<evidence type="ECO:0000259" key="9">
    <source>
        <dbReference type="Pfam" id="PF13807"/>
    </source>
</evidence>
<accession>A0A840HTU2</accession>
<evidence type="ECO:0000259" key="8">
    <source>
        <dbReference type="Pfam" id="PF02706"/>
    </source>
</evidence>
<comment type="caution">
    <text evidence="10">The sequence shown here is derived from an EMBL/GenBank/DDBJ whole genome shotgun (WGS) entry which is preliminary data.</text>
</comment>
<organism evidence="10 11">
    <name type="scientific">Rhizorhapis suberifaciens</name>
    <name type="common">corky root of lettuce</name>
    <dbReference type="NCBI Taxonomy" id="13656"/>
    <lineage>
        <taxon>Bacteria</taxon>
        <taxon>Pseudomonadati</taxon>
        <taxon>Pseudomonadota</taxon>
        <taxon>Alphaproteobacteria</taxon>
        <taxon>Sphingomonadales</taxon>
        <taxon>Sphingomonadaceae</taxon>
        <taxon>Rhizorhapis</taxon>
    </lineage>
</organism>
<dbReference type="AlphaFoldDB" id="A0A840HTU2"/>
<feature type="coiled-coil region" evidence="6">
    <location>
        <begin position="352"/>
        <end position="386"/>
    </location>
</feature>
<evidence type="ECO:0000256" key="7">
    <source>
        <dbReference type="SAM" id="Phobius"/>
    </source>
</evidence>
<dbReference type="Proteomes" id="UP000575068">
    <property type="component" value="Unassembled WGS sequence"/>
</dbReference>
<dbReference type="Pfam" id="PF13807">
    <property type="entry name" value="GNVR"/>
    <property type="match status" value="1"/>
</dbReference>
<feature type="transmembrane region" description="Helical" evidence="7">
    <location>
        <begin position="418"/>
        <end position="444"/>
    </location>
</feature>
<sequence length="487" mass="52470">MSEEEGEVPTSFVTPGELLAILYRRFWWLAAPTALGTVAATGMTLFIEPQYQSTATLLIASQEVPTALVASPFATYADERIAKIRQQILSRANIVRIIKDLNLYPEEREELPSEDVQNLMRGAVGVNLVSASDTNNGGQGARTTIAFSLSFTYADAATAQAVADRLTHMFIGEDKRQRIEQASGTAAFLARRGNELRDRLVELDQKRREIQARYGGALPDQVALSAQSSSALRAEISRMDAEAQGIMQQNSILAARGAELASAANEAPNSVQLAETKLVQLTSIYTDQHPDVVAARTALKAARASARKTTPRGTGVISSEIAAGRNRVVSLSQRRANLVASVGEMERISALAPQAAYELNNLERDYDNLKQQYQDIREKQLEAQVAANLQSEGKGEHFSVVDPANWPLQPISPNPKHLVILGMAGGLAVGVSLVLILEMLAGLINGQAAIRRLTGVRPLAVVPMLRPDGPAGISSLLRRLLPGGAKI</sequence>
<dbReference type="InterPro" id="IPR032807">
    <property type="entry name" value="GNVR"/>
</dbReference>
<evidence type="ECO:0000256" key="5">
    <source>
        <dbReference type="ARBA" id="ARBA00023136"/>
    </source>
</evidence>
<dbReference type="Pfam" id="PF02706">
    <property type="entry name" value="Wzz"/>
    <property type="match status" value="1"/>
</dbReference>
<gene>
    <name evidence="10" type="ORF">HNQ99_001282</name>
</gene>
<keyword evidence="5 7" id="KW-0472">Membrane</keyword>
<proteinExistence type="predicted"/>
<evidence type="ECO:0000313" key="11">
    <source>
        <dbReference type="Proteomes" id="UP000575068"/>
    </source>
</evidence>
<dbReference type="GO" id="GO:0005886">
    <property type="term" value="C:plasma membrane"/>
    <property type="evidence" value="ECO:0007669"/>
    <property type="project" value="UniProtKB-SubCell"/>
</dbReference>
<keyword evidence="4 7" id="KW-1133">Transmembrane helix</keyword>
<dbReference type="InterPro" id="IPR050445">
    <property type="entry name" value="Bact_polysacc_biosynth/exp"/>
</dbReference>
<feature type="domain" description="Tyrosine-protein kinase G-rich" evidence="9">
    <location>
        <begin position="361"/>
        <end position="438"/>
    </location>
</feature>
<keyword evidence="6" id="KW-0175">Coiled coil</keyword>
<feature type="domain" description="Polysaccharide chain length determinant N-terminal" evidence="8">
    <location>
        <begin position="17"/>
        <end position="99"/>
    </location>
</feature>
<comment type="subcellular location">
    <subcellularLocation>
        <location evidence="1">Cell membrane</location>
        <topology evidence="1">Multi-pass membrane protein</topology>
    </subcellularLocation>
</comment>
<evidence type="ECO:0000256" key="4">
    <source>
        <dbReference type="ARBA" id="ARBA00022989"/>
    </source>
</evidence>
<evidence type="ECO:0000256" key="2">
    <source>
        <dbReference type="ARBA" id="ARBA00022475"/>
    </source>
</evidence>